<evidence type="ECO:0008006" key="4">
    <source>
        <dbReference type="Google" id="ProtNLM"/>
    </source>
</evidence>
<evidence type="ECO:0000313" key="2">
    <source>
        <dbReference type="EMBL" id="MCP2346935.1"/>
    </source>
</evidence>
<organism evidence="2 3">
    <name type="scientific">Nonomuraea roseoviolacea subsp. carminata</name>
    <dbReference type="NCBI Taxonomy" id="160689"/>
    <lineage>
        <taxon>Bacteria</taxon>
        <taxon>Bacillati</taxon>
        <taxon>Actinomycetota</taxon>
        <taxon>Actinomycetes</taxon>
        <taxon>Streptosporangiales</taxon>
        <taxon>Streptosporangiaceae</taxon>
        <taxon>Nonomuraea</taxon>
    </lineage>
</organism>
<evidence type="ECO:0000313" key="3">
    <source>
        <dbReference type="Proteomes" id="UP001320766"/>
    </source>
</evidence>
<name>A0ABT1JYX0_9ACTN</name>
<proteinExistence type="predicted"/>
<comment type="caution">
    <text evidence="2">The sequence shown here is derived from an EMBL/GenBank/DDBJ whole genome shotgun (WGS) entry which is preliminary data.</text>
</comment>
<sequence>MAGMNTINYRNAGGGTVEWTRDRDLPNEPGYWHCFGCRESGRGDKSEANSHARTCHARW</sequence>
<feature type="region of interest" description="Disordered" evidence="1">
    <location>
        <begin position="1"/>
        <end position="21"/>
    </location>
</feature>
<gene>
    <name evidence="2" type="ORF">HD595_003057</name>
</gene>
<reference evidence="2 3" key="1">
    <citation type="submission" date="2022-06" db="EMBL/GenBank/DDBJ databases">
        <title>Sequencing the genomes of 1000 actinobacteria strains.</title>
        <authorList>
            <person name="Klenk H.-P."/>
        </authorList>
    </citation>
    <scope>NUCLEOTIDE SEQUENCE [LARGE SCALE GENOMIC DNA]</scope>
    <source>
        <strain evidence="2 3">DSM 44170</strain>
    </source>
</reference>
<dbReference type="Proteomes" id="UP001320766">
    <property type="component" value="Unassembled WGS sequence"/>
</dbReference>
<accession>A0ABT1JYX0</accession>
<evidence type="ECO:0000256" key="1">
    <source>
        <dbReference type="SAM" id="MobiDB-lite"/>
    </source>
</evidence>
<keyword evidence="3" id="KW-1185">Reference proteome</keyword>
<protein>
    <recommendedName>
        <fullName evidence="4">UBP-type domain-containing protein</fullName>
    </recommendedName>
</protein>
<dbReference type="RefSeq" id="WP_253769509.1">
    <property type="nucleotide sequence ID" value="NZ_BAAAVE010000022.1"/>
</dbReference>
<dbReference type="EMBL" id="JAMZEC010000001">
    <property type="protein sequence ID" value="MCP2346935.1"/>
    <property type="molecule type" value="Genomic_DNA"/>
</dbReference>